<feature type="compositionally biased region" description="Low complexity" evidence="1">
    <location>
        <begin position="481"/>
        <end position="493"/>
    </location>
</feature>
<proteinExistence type="predicted"/>
<comment type="caution">
    <text evidence="2">The sequence shown here is derived from an EMBL/GenBank/DDBJ whole genome shotgun (WGS) entry which is preliminary data.</text>
</comment>
<feature type="compositionally biased region" description="Polar residues" evidence="1">
    <location>
        <begin position="223"/>
        <end position="280"/>
    </location>
</feature>
<feature type="compositionally biased region" description="Polar residues" evidence="1">
    <location>
        <begin position="301"/>
        <end position="319"/>
    </location>
</feature>
<dbReference type="Proteomes" id="UP001280581">
    <property type="component" value="Unassembled WGS sequence"/>
</dbReference>
<feature type="region of interest" description="Disordered" evidence="1">
    <location>
        <begin position="725"/>
        <end position="749"/>
    </location>
</feature>
<feature type="compositionally biased region" description="Low complexity" evidence="1">
    <location>
        <begin position="412"/>
        <end position="437"/>
    </location>
</feature>
<feature type="compositionally biased region" description="Polar residues" evidence="1">
    <location>
        <begin position="376"/>
        <end position="390"/>
    </location>
</feature>
<sequence length="798" mass="87473">MSQYPSVPPPGAYTPANQAPQPPNFNQQQPQQQQPHFGYQQSQAPSPYGASAPNHNQPVSNKPTKAFGQVFNQAVTQGKPMLDKLGKSISSKLSKQPKQSTPQHLQSYQSYQQHHQQQGQPPAQQYQQGQQQSYPSQGQPFTPGQQSVYHTPQQSPYGQSTHGTTAPATPGQNNYFPQQAPTPPQQQVPQYQQQSGVNSNTNAGKVDHTYHYAGQVPSPPPQGQFNQNQTQGVTSQALHGHISGQQTGVIGSSQQQAPSTVQQASPATIAPQNTFSPSGNQQQQPQQWTASGPASHEQAPQAPQSPSSFHPTAQPQQYNAAPPVPTHPNQQQQQAYSHQSPQQQQQQVYSHQSPHQQQEQVHSHQSQQQQQQQQQWTSMPPASPMGQQEQGILPGSSPAPQPSEMQKPSSPAVPFQEQQQPPQLPQQQQPSNLTQQPPAQPHTPISQNVPSNPPTTEFIAELPADLGNLSLVEDSRPGQASPTPSQSTPYQPYRPASGQSTASGPGYTIPRRAVSTSSLPLADPWRFADATTELPTREFYMIADLVFDGIDRRFEPQNTGLLEASKVLESWRAQQLPEEAAELFAHDSYSAFSRIWSLEGVPHMMVPIQPSLMPTWNFQQQIHSQEMRIQEESALATVTYPTYMPALNRAGWYKYFFLNVLHQPEELDRMLQAFCADTYKPSILNQPDVHKRDRNESAALVSRATAISTGAVSRVCQEVVEKMQGTLPQDASRRGGPGTEGPSHDGGVADADVTLKMHSLQVQQQFNNMMNHTMNQGGADLSTGAGNAAYKANYGSLV</sequence>
<keyword evidence="3" id="KW-1185">Reference proteome</keyword>
<feature type="compositionally biased region" description="Polar residues" evidence="1">
    <location>
        <begin position="53"/>
        <end position="63"/>
    </location>
</feature>
<feature type="compositionally biased region" description="Pro residues" evidence="1">
    <location>
        <begin position="1"/>
        <end position="12"/>
    </location>
</feature>
<reference evidence="2 3" key="1">
    <citation type="submission" date="2021-02" db="EMBL/GenBank/DDBJ databases">
        <title>Genome assembly of Pseudopithomyces chartarum.</title>
        <authorList>
            <person name="Jauregui R."/>
            <person name="Singh J."/>
            <person name="Voisey C."/>
        </authorList>
    </citation>
    <scope>NUCLEOTIDE SEQUENCE [LARGE SCALE GENOMIC DNA]</scope>
    <source>
        <strain evidence="2 3">AGR01</strain>
    </source>
</reference>
<feature type="compositionally biased region" description="Polar residues" evidence="1">
    <location>
        <begin position="140"/>
        <end position="176"/>
    </location>
</feature>
<feature type="region of interest" description="Disordered" evidence="1">
    <location>
        <begin position="471"/>
        <end position="511"/>
    </location>
</feature>
<evidence type="ECO:0000313" key="2">
    <source>
        <dbReference type="EMBL" id="KAK3213637.1"/>
    </source>
</evidence>
<feature type="compositionally biased region" description="Low complexity" evidence="1">
    <location>
        <begin position="330"/>
        <end position="375"/>
    </location>
</feature>
<name>A0AAN6RJ52_9PLEO</name>
<gene>
    <name evidence="2" type="ORF">GRF29_28g524941</name>
</gene>
<evidence type="ECO:0000313" key="3">
    <source>
        <dbReference type="Proteomes" id="UP001280581"/>
    </source>
</evidence>
<organism evidence="2 3">
    <name type="scientific">Pseudopithomyces chartarum</name>
    <dbReference type="NCBI Taxonomy" id="1892770"/>
    <lineage>
        <taxon>Eukaryota</taxon>
        <taxon>Fungi</taxon>
        <taxon>Dikarya</taxon>
        <taxon>Ascomycota</taxon>
        <taxon>Pezizomycotina</taxon>
        <taxon>Dothideomycetes</taxon>
        <taxon>Pleosporomycetidae</taxon>
        <taxon>Pleosporales</taxon>
        <taxon>Massarineae</taxon>
        <taxon>Didymosphaeriaceae</taxon>
        <taxon>Pseudopithomyces</taxon>
    </lineage>
</organism>
<dbReference type="AlphaFoldDB" id="A0AAN6RJ52"/>
<feature type="compositionally biased region" description="Low complexity" evidence="1">
    <location>
        <begin position="102"/>
        <end position="139"/>
    </location>
</feature>
<feature type="region of interest" description="Disordered" evidence="1">
    <location>
        <begin position="1"/>
        <end position="458"/>
    </location>
</feature>
<evidence type="ECO:0000256" key="1">
    <source>
        <dbReference type="SAM" id="MobiDB-lite"/>
    </source>
</evidence>
<feature type="compositionally biased region" description="Low complexity" evidence="1">
    <location>
        <begin position="15"/>
        <end position="35"/>
    </location>
</feature>
<accession>A0AAN6RJ52</accession>
<dbReference type="EMBL" id="WVTA01000004">
    <property type="protein sequence ID" value="KAK3213637.1"/>
    <property type="molecule type" value="Genomic_DNA"/>
</dbReference>
<protein>
    <recommendedName>
        <fullName evidence="4">PAT1 multi-domain protein</fullName>
    </recommendedName>
</protein>
<evidence type="ECO:0008006" key="4">
    <source>
        <dbReference type="Google" id="ProtNLM"/>
    </source>
</evidence>